<comment type="caution">
    <text evidence="2">The sequence shown here is derived from an EMBL/GenBank/DDBJ whole genome shotgun (WGS) entry which is preliminary data.</text>
</comment>
<evidence type="ECO:0000313" key="2">
    <source>
        <dbReference type="EMBL" id="PHI31382.1"/>
    </source>
</evidence>
<organism evidence="2 3">
    <name type="scientific">Budvicia aquatica</name>
    <dbReference type="NCBI Taxonomy" id="82979"/>
    <lineage>
        <taxon>Bacteria</taxon>
        <taxon>Pseudomonadati</taxon>
        <taxon>Pseudomonadota</taxon>
        <taxon>Gammaproteobacteria</taxon>
        <taxon>Enterobacterales</taxon>
        <taxon>Budviciaceae</taxon>
        <taxon>Budvicia</taxon>
    </lineage>
</organism>
<dbReference type="EMBL" id="PDDX01000001">
    <property type="protein sequence ID" value="PHI31382.1"/>
    <property type="molecule type" value="Genomic_DNA"/>
</dbReference>
<keyword evidence="1" id="KW-0472">Membrane</keyword>
<sequence>MENSSGKGALAEIPAEIRGWNWGAFFLHWIWGIGNNTFIAFLVFIPFVNLVMPFVLGAKGNEWAWRNKKWASVEEFKRIQRLWTRWALGLIVVFVLMIAGIIWGVTATLKSSDVYKESVILVTSNPITTELLGTPINSGIPTGNISVNGNSGSADISFSVEGSKSSGVVYVVAHKEMGEWIMESNKFKSDQTGEAIDLLTEPAQQ</sequence>
<protein>
    <recommendedName>
        <fullName evidence="4">Cytochrome oxidase complex assembly protein 1</fullName>
    </recommendedName>
</protein>
<dbReference type="Proteomes" id="UP000224974">
    <property type="component" value="Unassembled WGS sequence"/>
</dbReference>
<proteinExistence type="predicted"/>
<dbReference type="RefSeq" id="WP_029093537.1">
    <property type="nucleotide sequence ID" value="NZ_PDDX01000001.1"/>
</dbReference>
<keyword evidence="3" id="KW-1185">Reference proteome</keyword>
<dbReference type="STRING" id="1111728.GCA_000427805_03871"/>
<reference evidence="3" key="1">
    <citation type="submission" date="2017-09" db="EMBL/GenBank/DDBJ databases">
        <title>FDA dAtabase for Regulatory Grade micrObial Sequences (FDA-ARGOS): Supporting development and validation of Infectious Disease Dx tests.</title>
        <authorList>
            <person name="Minogue T."/>
            <person name="Wolcott M."/>
            <person name="Wasieloski L."/>
            <person name="Aguilar W."/>
            <person name="Moore D."/>
            <person name="Tallon L."/>
            <person name="Sadzewicz L."/>
            <person name="Ott S."/>
            <person name="Zhao X."/>
            <person name="Nagaraj S."/>
            <person name="Vavikolanu K."/>
            <person name="Aluvathingal J."/>
            <person name="Nadendla S."/>
            <person name="Sichtig H."/>
        </authorList>
    </citation>
    <scope>NUCLEOTIDE SEQUENCE [LARGE SCALE GENOMIC DNA]</scope>
    <source>
        <strain evidence="3">FDAARGOS_387</strain>
    </source>
</reference>
<dbReference type="Pfam" id="PF08695">
    <property type="entry name" value="Coa1"/>
    <property type="match status" value="1"/>
</dbReference>
<evidence type="ECO:0008006" key="4">
    <source>
        <dbReference type="Google" id="ProtNLM"/>
    </source>
</evidence>
<dbReference type="AlphaFoldDB" id="A0A2C6DSS5"/>
<evidence type="ECO:0000256" key="1">
    <source>
        <dbReference type="SAM" id="Phobius"/>
    </source>
</evidence>
<feature type="transmembrane region" description="Helical" evidence="1">
    <location>
        <begin position="86"/>
        <end position="105"/>
    </location>
</feature>
<gene>
    <name evidence="2" type="ORF">CRN84_19570</name>
</gene>
<feature type="transmembrane region" description="Helical" evidence="1">
    <location>
        <begin position="38"/>
        <end position="58"/>
    </location>
</feature>
<name>A0A2C6DSS5_9GAMM</name>
<dbReference type="OrthoDB" id="9815959at2"/>
<keyword evidence="1" id="KW-0812">Transmembrane</keyword>
<dbReference type="InterPro" id="IPR014807">
    <property type="entry name" value="Coa1"/>
</dbReference>
<evidence type="ECO:0000313" key="3">
    <source>
        <dbReference type="Proteomes" id="UP000224974"/>
    </source>
</evidence>
<accession>A0A2C6DSS5</accession>
<keyword evidence="1" id="KW-1133">Transmembrane helix</keyword>